<dbReference type="Pfam" id="PF00561">
    <property type="entry name" value="Abhydrolase_1"/>
    <property type="match status" value="1"/>
</dbReference>
<sequence>MNEKMIKNKNVYLCTESFGNPNNPAILLIMGATASMIWWDEQFCKQLAEAGHYVIRFDNRDVGRSTTYEPGTLNYTVRDMAEDAIGVLHAYHIEQAHIVGMSLGGMIAQVIALTHPQMVLSLTLLMTSIFATDNHDHHDLPPIDEKIIAHHTKGATINWSDKEATVQYLADGWTLLSGSRYPFDKQRAYDLARLEVNRAENLPSMFNHGLLQEDTSFTGKLSDIAVPTLVIHGTDDPVLPTEHGIALAKGIPQSTLTMLEGVGHEIPPDEWESIIRTITKQTLSHG</sequence>
<organism evidence="2 3">
    <name type="scientific">Marininema halotolerans</name>
    <dbReference type="NCBI Taxonomy" id="1155944"/>
    <lineage>
        <taxon>Bacteria</taxon>
        <taxon>Bacillati</taxon>
        <taxon>Bacillota</taxon>
        <taxon>Bacilli</taxon>
        <taxon>Bacillales</taxon>
        <taxon>Thermoactinomycetaceae</taxon>
        <taxon>Marininema</taxon>
    </lineage>
</organism>
<name>A0A1I6PRC4_9BACL</name>
<dbReference type="PRINTS" id="PR00111">
    <property type="entry name" value="ABHYDROLASE"/>
</dbReference>
<dbReference type="SUPFAM" id="SSF53474">
    <property type="entry name" value="alpha/beta-Hydrolases"/>
    <property type="match status" value="1"/>
</dbReference>
<keyword evidence="3" id="KW-1185">Reference proteome</keyword>
<dbReference type="EMBL" id="FPAA01000002">
    <property type="protein sequence ID" value="SFS42769.1"/>
    <property type="molecule type" value="Genomic_DNA"/>
</dbReference>
<dbReference type="RefSeq" id="WP_091833722.1">
    <property type="nucleotide sequence ID" value="NZ_FPAA01000002.1"/>
</dbReference>
<dbReference type="GO" id="GO:0046503">
    <property type="term" value="P:glycerolipid catabolic process"/>
    <property type="evidence" value="ECO:0007669"/>
    <property type="project" value="TreeGrafter"/>
</dbReference>
<accession>A0A1I6PRC4</accession>
<dbReference type="AlphaFoldDB" id="A0A1I6PRC4"/>
<evidence type="ECO:0000313" key="3">
    <source>
        <dbReference type="Proteomes" id="UP000198660"/>
    </source>
</evidence>
<dbReference type="PANTHER" id="PTHR43433">
    <property type="entry name" value="HYDROLASE, ALPHA/BETA FOLD FAMILY PROTEIN"/>
    <property type="match status" value="1"/>
</dbReference>
<proteinExistence type="predicted"/>
<reference evidence="3" key="1">
    <citation type="submission" date="2016-10" db="EMBL/GenBank/DDBJ databases">
        <authorList>
            <person name="Varghese N."/>
            <person name="Submissions S."/>
        </authorList>
    </citation>
    <scope>NUCLEOTIDE SEQUENCE [LARGE SCALE GENOMIC DNA]</scope>
    <source>
        <strain evidence="3">DSM 45789</strain>
    </source>
</reference>
<dbReference type="Proteomes" id="UP000198660">
    <property type="component" value="Unassembled WGS sequence"/>
</dbReference>
<gene>
    <name evidence="2" type="ORF">SAMN05444972_10284</name>
</gene>
<feature type="domain" description="AB hydrolase-1" evidence="1">
    <location>
        <begin position="24"/>
        <end position="267"/>
    </location>
</feature>
<dbReference type="OrthoDB" id="9805423at2"/>
<dbReference type="InterPro" id="IPR050471">
    <property type="entry name" value="AB_hydrolase"/>
</dbReference>
<dbReference type="GO" id="GO:0004806">
    <property type="term" value="F:triacylglycerol lipase activity"/>
    <property type="evidence" value="ECO:0007669"/>
    <property type="project" value="TreeGrafter"/>
</dbReference>
<dbReference type="PANTHER" id="PTHR43433:SF5">
    <property type="entry name" value="AB HYDROLASE-1 DOMAIN-CONTAINING PROTEIN"/>
    <property type="match status" value="1"/>
</dbReference>
<dbReference type="InterPro" id="IPR029058">
    <property type="entry name" value="AB_hydrolase_fold"/>
</dbReference>
<protein>
    <submittedName>
        <fullName evidence="2">Pimeloyl-ACP methyl ester carboxylesterase</fullName>
    </submittedName>
</protein>
<dbReference type="Gene3D" id="3.40.50.1820">
    <property type="entry name" value="alpha/beta hydrolase"/>
    <property type="match status" value="1"/>
</dbReference>
<dbReference type="InterPro" id="IPR000073">
    <property type="entry name" value="AB_hydrolase_1"/>
</dbReference>
<evidence type="ECO:0000259" key="1">
    <source>
        <dbReference type="Pfam" id="PF00561"/>
    </source>
</evidence>
<evidence type="ECO:0000313" key="2">
    <source>
        <dbReference type="EMBL" id="SFS42769.1"/>
    </source>
</evidence>